<evidence type="ECO:0000313" key="7">
    <source>
        <dbReference type="Proteomes" id="UP000445696"/>
    </source>
</evidence>
<dbReference type="InterPro" id="IPR051550">
    <property type="entry name" value="SCF-Subunits/Alg-Epimerases"/>
</dbReference>
<dbReference type="NCBIfam" id="TIGR03804">
    <property type="entry name" value="para_beta_helix"/>
    <property type="match status" value="1"/>
</dbReference>
<keyword evidence="7" id="KW-1185">Reference proteome</keyword>
<name>A0A845MIG6_9PROT</name>
<dbReference type="SMART" id="SM00722">
    <property type="entry name" value="CASH"/>
    <property type="match status" value="2"/>
</dbReference>
<keyword evidence="3" id="KW-0833">Ubl conjugation pathway</keyword>
<dbReference type="SUPFAM" id="SSF51126">
    <property type="entry name" value="Pectin lyase-like"/>
    <property type="match status" value="1"/>
</dbReference>
<comment type="pathway">
    <text evidence="1">Protein modification; protein ubiquitination.</text>
</comment>
<feature type="domain" description="Carbohydrate-binding/sugar hydrolysis" evidence="5">
    <location>
        <begin position="45"/>
        <end position="193"/>
    </location>
</feature>
<keyword evidence="4" id="KW-0732">Signal</keyword>
<dbReference type="OrthoDB" id="9767990at2"/>
<dbReference type="EMBL" id="WTVA01000015">
    <property type="protein sequence ID" value="MZR23445.1"/>
    <property type="molecule type" value="Genomic_DNA"/>
</dbReference>
<dbReference type="InterPro" id="IPR022441">
    <property type="entry name" value="Para_beta_helix_rpt-2"/>
</dbReference>
<dbReference type="NCBIfam" id="TIGR04247">
    <property type="entry name" value="NosD_copper_fam"/>
    <property type="match status" value="1"/>
</dbReference>
<dbReference type="Proteomes" id="UP000445696">
    <property type="component" value="Unassembled WGS sequence"/>
</dbReference>
<dbReference type="PANTHER" id="PTHR22990">
    <property type="entry name" value="F-BOX ONLY PROTEIN"/>
    <property type="match status" value="1"/>
</dbReference>
<protein>
    <submittedName>
        <fullName evidence="6">Nitrous oxide reductase family maturation protein NosD</fullName>
    </submittedName>
</protein>
<evidence type="ECO:0000313" key="6">
    <source>
        <dbReference type="EMBL" id="MZR23445.1"/>
    </source>
</evidence>
<dbReference type="SMART" id="SM00710">
    <property type="entry name" value="PbH1"/>
    <property type="match status" value="10"/>
</dbReference>
<keyword evidence="2" id="KW-0677">Repeat</keyword>
<feature type="chain" id="PRO_5032591260" evidence="4">
    <location>
        <begin position="22"/>
        <end position="424"/>
    </location>
</feature>
<feature type="signal peptide" evidence="4">
    <location>
        <begin position="1"/>
        <end position="21"/>
    </location>
</feature>
<evidence type="ECO:0000256" key="1">
    <source>
        <dbReference type="ARBA" id="ARBA00004906"/>
    </source>
</evidence>
<dbReference type="Pfam" id="PF05048">
    <property type="entry name" value="NosD"/>
    <property type="match status" value="1"/>
</dbReference>
<feature type="domain" description="Carbohydrate-binding/sugar hydrolysis" evidence="5">
    <location>
        <begin position="199"/>
        <end position="360"/>
    </location>
</feature>
<dbReference type="InterPro" id="IPR012334">
    <property type="entry name" value="Pectin_lyas_fold"/>
</dbReference>
<reference evidence="6 7" key="1">
    <citation type="journal article" date="2014" name="Int. J. Syst. Evol. Microbiol.">
        <title>Sneathiella chungangensis sp. nov., isolated from a marine sand, and emended description of the genus Sneathiella.</title>
        <authorList>
            <person name="Siamphan C."/>
            <person name="Kim H."/>
            <person name="Lee J.S."/>
            <person name="Kim W."/>
        </authorList>
    </citation>
    <scope>NUCLEOTIDE SEQUENCE [LARGE SCALE GENOMIC DNA]</scope>
    <source>
        <strain evidence="6 7">KCTC 32476</strain>
    </source>
</reference>
<sequence length="424" mass="46303">MYAQRKILWLICAAAAFVAAAATLPYAMARSITVSGSLQAAIDAAEAGDTLILSPGTYSGPLVITKPLSILGGGETEIIGTSSGSVIQVKAPDITLKGLMVTGSGLSLETQDSGIFLHPEAVRAVVEDNEVANNLIGIYVSGAKDARVSGNRITGRQDLRMNERGNGIQIWNAPGAIIEGNDIRYGRDGIFVTTSKRNIFKNNRMRDLRFAIHYMYTNRSEVSGNRSARNHIGYAIMSSSDLVVTDNVSEQDRDRGLLFNYANRILAKGNIVRGGTEKCIFIYNSNNNEFEENLLADCDIGVHFTAGSEKNTLTRNAFVNNRNQVKYVGTRWLEWSKGGVGNYWSDQVAMDLDRDGIADSIYRPNDLTDRIIWQYPSTRLLMNSPAVQILKYAQGNFPALHPGGVVDGAPLMEMPRKLAARSKS</sequence>
<accession>A0A845MIG6</accession>
<dbReference type="InterPro" id="IPR007742">
    <property type="entry name" value="NosD_dom"/>
</dbReference>
<proteinExistence type="predicted"/>
<dbReference type="Gene3D" id="2.160.20.10">
    <property type="entry name" value="Single-stranded right-handed beta-helix, Pectin lyase-like"/>
    <property type="match status" value="3"/>
</dbReference>
<evidence type="ECO:0000259" key="5">
    <source>
        <dbReference type="SMART" id="SM00722"/>
    </source>
</evidence>
<dbReference type="RefSeq" id="WP_161339916.1">
    <property type="nucleotide sequence ID" value="NZ_JBHSDG010000003.1"/>
</dbReference>
<dbReference type="PANTHER" id="PTHR22990:SF15">
    <property type="entry name" value="F-BOX ONLY PROTEIN 10"/>
    <property type="match status" value="1"/>
</dbReference>
<dbReference type="InterPro" id="IPR011050">
    <property type="entry name" value="Pectin_lyase_fold/virulence"/>
</dbReference>
<dbReference type="InterPro" id="IPR006626">
    <property type="entry name" value="PbH1"/>
</dbReference>
<evidence type="ECO:0000256" key="2">
    <source>
        <dbReference type="ARBA" id="ARBA00022737"/>
    </source>
</evidence>
<gene>
    <name evidence="6" type="primary">nosD</name>
    <name evidence="6" type="ORF">GQF03_13990</name>
</gene>
<evidence type="ECO:0000256" key="4">
    <source>
        <dbReference type="SAM" id="SignalP"/>
    </source>
</evidence>
<dbReference type="InterPro" id="IPR026464">
    <property type="entry name" value="NosD_copper_fam"/>
</dbReference>
<comment type="caution">
    <text evidence="6">The sequence shown here is derived from an EMBL/GenBank/DDBJ whole genome shotgun (WGS) entry which is preliminary data.</text>
</comment>
<dbReference type="AlphaFoldDB" id="A0A845MIG6"/>
<organism evidence="6 7">
    <name type="scientific">Sneathiella chungangensis</name>
    <dbReference type="NCBI Taxonomy" id="1418234"/>
    <lineage>
        <taxon>Bacteria</taxon>
        <taxon>Pseudomonadati</taxon>
        <taxon>Pseudomonadota</taxon>
        <taxon>Alphaproteobacteria</taxon>
        <taxon>Sneathiellales</taxon>
        <taxon>Sneathiellaceae</taxon>
        <taxon>Sneathiella</taxon>
    </lineage>
</organism>
<evidence type="ECO:0000256" key="3">
    <source>
        <dbReference type="ARBA" id="ARBA00022786"/>
    </source>
</evidence>
<dbReference type="InterPro" id="IPR006633">
    <property type="entry name" value="Carb-bd_sugar_hydrolysis-dom"/>
</dbReference>